<evidence type="ECO:0000313" key="20">
    <source>
        <dbReference type="Proteomes" id="UP001465976"/>
    </source>
</evidence>
<evidence type="ECO:0000256" key="10">
    <source>
        <dbReference type="ARBA" id="ARBA00023295"/>
    </source>
</evidence>
<keyword evidence="8 17" id="KW-0472">Membrane</keyword>
<keyword evidence="5" id="KW-0378">Hydrolase</keyword>
<dbReference type="PANTHER" id="PTHR31297:SF34">
    <property type="entry name" value="GLUCAN 1,3-BETA-GLUCOSIDASE 2"/>
    <property type="match status" value="1"/>
</dbReference>
<evidence type="ECO:0000259" key="18">
    <source>
        <dbReference type="Pfam" id="PF00150"/>
    </source>
</evidence>
<feature type="compositionally biased region" description="Basic and acidic residues" evidence="16">
    <location>
        <begin position="81"/>
        <end position="94"/>
    </location>
</feature>
<keyword evidence="10" id="KW-0326">Glycosidase</keyword>
<comment type="subcellular location">
    <subcellularLocation>
        <location evidence="1">Cell membrane</location>
        <topology evidence="1">Single-pass type II membrane protein</topology>
    </subcellularLocation>
</comment>
<dbReference type="InterPro" id="IPR050386">
    <property type="entry name" value="Glycosyl_hydrolase_5"/>
</dbReference>
<evidence type="ECO:0000256" key="15">
    <source>
        <dbReference type="ARBA" id="ARBA00041260"/>
    </source>
</evidence>
<gene>
    <name evidence="19" type="ORF">V5O48_006339</name>
</gene>
<proteinExistence type="inferred from homology"/>
<feature type="transmembrane region" description="Helical" evidence="17">
    <location>
        <begin position="115"/>
        <end position="137"/>
    </location>
</feature>
<dbReference type="Gene3D" id="3.20.20.80">
    <property type="entry name" value="Glycosidases"/>
    <property type="match status" value="1"/>
</dbReference>
<keyword evidence="20" id="KW-1185">Reference proteome</keyword>
<evidence type="ECO:0000256" key="2">
    <source>
        <dbReference type="ARBA" id="ARBA00005641"/>
    </source>
</evidence>
<evidence type="ECO:0000256" key="3">
    <source>
        <dbReference type="ARBA" id="ARBA00022475"/>
    </source>
</evidence>
<evidence type="ECO:0000256" key="5">
    <source>
        <dbReference type="ARBA" id="ARBA00022801"/>
    </source>
</evidence>
<comment type="catalytic activity">
    <reaction evidence="12">
        <text>Successive hydrolysis of beta-D-glucose units from the non-reducing ends of (1-&gt;3)-beta-D-glucans, releasing alpha-glucose.</text>
        <dbReference type="EC" id="3.2.1.58"/>
    </reaction>
</comment>
<keyword evidence="6" id="KW-0735">Signal-anchor</keyword>
<evidence type="ECO:0000256" key="8">
    <source>
        <dbReference type="ARBA" id="ARBA00023136"/>
    </source>
</evidence>
<keyword evidence="7 17" id="KW-1133">Transmembrane helix</keyword>
<feature type="compositionally biased region" description="Polar residues" evidence="16">
    <location>
        <begin position="60"/>
        <end position="79"/>
    </location>
</feature>
<feature type="compositionally biased region" description="Gly residues" evidence="16">
    <location>
        <begin position="153"/>
        <end position="165"/>
    </location>
</feature>
<evidence type="ECO:0000256" key="12">
    <source>
        <dbReference type="ARBA" id="ARBA00036824"/>
    </source>
</evidence>
<evidence type="ECO:0000256" key="14">
    <source>
        <dbReference type="ARBA" id="ARBA00038929"/>
    </source>
</evidence>
<protein>
    <recommendedName>
        <fullName evidence="14">glucan 1,3-beta-glucosidase</fullName>
        <ecNumber evidence="14">3.2.1.58</ecNumber>
    </recommendedName>
    <alternativeName>
        <fullName evidence="15">Exo-1,3-beta-glucanase D</fullName>
    </alternativeName>
</protein>
<feature type="region of interest" description="Disordered" evidence="16">
    <location>
        <begin position="143"/>
        <end position="185"/>
    </location>
</feature>
<dbReference type="EC" id="3.2.1.58" evidence="14"/>
<evidence type="ECO:0000313" key="19">
    <source>
        <dbReference type="EMBL" id="KAL0575635.1"/>
    </source>
</evidence>
<evidence type="ECO:0000256" key="13">
    <source>
        <dbReference type="ARBA" id="ARBA00037126"/>
    </source>
</evidence>
<comment type="similarity">
    <text evidence="2">Belongs to the glycosyl hydrolase 5 (cellulase A) family.</text>
</comment>
<organism evidence="19 20">
    <name type="scientific">Marasmius crinis-equi</name>
    <dbReference type="NCBI Taxonomy" id="585013"/>
    <lineage>
        <taxon>Eukaryota</taxon>
        <taxon>Fungi</taxon>
        <taxon>Dikarya</taxon>
        <taxon>Basidiomycota</taxon>
        <taxon>Agaricomycotina</taxon>
        <taxon>Agaricomycetes</taxon>
        <taxon>Agaricomycetidae</taxon>
        <taxon>Agaricales</taxon>
        <taxon>Marasmiineae</taxon>
        <taxon>Marasmiaceae</taxon>
        <taxon>Marasmius</taxon>
    </lineage>
</organism>
<comment type="function">
    <text evidence="13">Glucosidase involved in the degradation of cellulosic biomass. Active on lichenan.</text>
</comment>
<evidence type="ECO:0000256" key="11">
    <source>
        <dbReference type="ARBA" id="ARBA00023316"/>
    </source>
</evidence>
<keyword evidence="4 17" id="KW-0812">Transmembrane</keyword>
<dbReference type="Proteomes" id="UP001465976">
    <property type="component" value="Unassembled WGS sequence"/>
</dbReference>
<keyword evidence="11" id="KW-0961">Cell wall biogenesis/degradation</keyword>
<dbReference type="SUPFAM" id="SSF51445">
    <property type="entry name" value="(Trans)glycosidases"/>
    <property type="match status" value="1"/>
</dbReference>
<feature type="region of interest" description="Disordered" evidence="16">
    <location>
        <begin position="1"/>
        <end position="108"/>
    </location>
</feature>
<reference evidence="19 20" key="1">
    <citation type="submission" date="2024-02" db="EMBL/GenBank/DDBJ databases">
        <title>A draft genome for the cacao thread blight pathogen Marasmius crinis-equi.</title>
        <authorList>
            <person name="Cohen S.P."/>
            <person name="Baruah I.K."/>
            <person name="Amoako-Attah I."/>
            <person name="Bukari Y."/>
            <person name="Meinhardt L.W."/>
            <person name="Bailey B.A."/>
        </authorList>
    </citation>
    <scope>NUCLEOTIDE SEQUENCE [LARGE SCALE GENOMIC DNA]</scope>
    <source>
        <strain evidence="19 20">GH-76</strain>
    </source>
</reference>
<dbReference type="PANTHER" id="PTHR31297">
    <property type="entry name" value="GLUCAN ENDO-1,6-BETA-GLUCOSIDASE B"/>
    <property type="match status" value="1"/>
</dbReference>
<evidence type="ECO:0000256" key="9">
    <source>
        <dbReference type="ARBA" id="ARBA00023180"/>
    </source>
</evidence>
<keyword evidence="3" id="KW-1003">Cell membrane</keyword>
<name>A0ABR3FK61_9AGAR</name>
<evidence type="ECO:0000256" key="17">
    <source>
        <dbReference type="SAM" id="Phobius"/>
    </source>
</evidence>
<evidence type="ECO:0000256" key="1">
    <source>
        <dbReference type="ARBA" id="ARBA00004401"/>
    </source>
</evidence>
<dbReference type="InterPro" id="IPR001547">
    <property type="entry name" value="Glyco_hydro_5"/>
</dbReference>
<accession>A0ABR3FK61</accession>
<comment type="caution">
    <text evidence="19">The sequence shown here is derived from an EMBL/GenBank/DDBJ whole genome shotgun (WGS) entry which is preliminary data.</text>
</comment>
<evidence type="ECO:0000256" key="7">
    <source>
        <dbReference type="ARBA" id="ARBA00022989"/>
    </source>
</evidence>
<evidence type="ECO:0000256" key="16">
    <source>
        <dbReference type="SAM" id="MobiDB-lite"/>
    </source>
</evidence>
<evidence type="ECO:0000256" key="4">
    <source>
        <dbReference type="ARBA" id="ARBA00022692"/>
    </source>
</evidence>
<feature type="domain" description="Glycoside hydrolase family 5" evidence="18">
    <location>
        <begin position="301"/>
        <end position="466"/>
    </location>
</feature>
<dbReference type="Pfam" id="PF00150">
    <property type="entry name" value="Cellulase"/>
    <property type="match status" value="1"/>
</dbReference>
<dbReference type="InterPro" id="IPR017853">
    <property type="entry name" value="GH"/>
</dbReference>
<keyword evidence="9" id="KW-0325">Glycoprotein</keyword>
<evidence type="ECO:0000256" key="6">
    <source>
        <dbReference type="ARBA" id="ARBA00022968"/>
    </source>
</evidence>
<dbReference type="EMBL" id="JBAHYK010000287">
    <property type="protein sequence ID" value="KAL0575635.1"/>
    <property type="molecule type" value="Genomic_DNA"/>
</dbReference>
<sequence>MSQNGASAAAPYNPVPLDEHPGTPREASFTDSPRSVPHTPLPSENARFLGHDPATVRDSYASSGFNQPYTDNDTSSGQFLNHDDDRAPGQKRETLGYGDVSEKTGSGAARRRKPLILGLAALAVVILIIVIVVPVYFTVIKKDDDSSSSGSSSGSGGSDGGSGGDGGKDGGKPGTVAAVTGGDGTEVTLEDGSKFKYENPHGGYWYYDVNDPFNNGARAQSWSPALNETFKYGIDKIRGYGSRLFSLLTLFTNLKRRSDLSGSILEDGLSWNPCPAPFEKYQPAAVDEYTLHQAMAADSANGGLDQIEEHYKTFITEKDFADIAAAGLNYIRLPVPYWAVETHPTEPFLPKVAWKYVLKAIQWARKYGIRINLDLHSVPGSQNDWNHSGRRGDVNFLRGPMGYANAQRTLDIIRVMAEFVAQPQYRDVVTMFGPLNEPRGNGLIPKDSIASFYAQAYKIIREASGDGQGPWISFHDAMLSKAEWAGFLPNGFRRSIDSHPYTAFSDQQSDASWSANMGTPCNWGKEFNESMAAFGLSSAGEWSNAVNDCGLWLNGIPEGTRYDGTYTPSKTTAVGSCDKWTDWEKYSDATKDEIMKFAMASMDGLQNWFFWTWKIGASSKSNKVESPAWSYSLGWKNGWMPKDPRQADGACGNTSPFTGTITDGSGQVALGQYPWPPASITMAGDTPTNLPHYTNTGSIPTLTPATYTVSGAKPTKTVDMGSGWNNANDKTGYVAEIQGCKYPDAWVGSATVDSPWCAAAKRDVESPARPTPAYSI</sequence>